<comment type="caution">
    <text evidence="1">The sequence shown here is derived from an EMBL/GenBank/DDBJ whole genome shotgun (WGS) entry which is preliminary data.</text>
</comment>
<protein>
    <submittedName>
        <fullName evidence="1">Uncharacterized protein</fullName>
    </submittedName>
</protein>
<sequence>MATVFAIHRAGPMPEAIFTLVVRRWPEVSALFPEEIALVPGFGHTVMALFAALAGLERSGFLLLRHGKAAAFHIQGVLFFPSTVSGDNL</sequence>
<name>A0ABN2UMW6_9MICC</name>
<evidence type="ECO:0000313" key="2">
    <source>
        <dbReference type="Proteomes" id="UP001501461"/>
    </source>
</evidence>
<proteinExistence type="predicted"/>
<accession>A0ABN2UMW6</accession>
<evidence type="ECO:0000313" key="1">
    <source>
        <dbReference type="EMBL" id="GAA2036577.1"/>
    </source>
</evidence>
<reference evidence="1 2" key="1">
    <citation type="journal article" date="2019" name="Int. J. Syst. Evol. Microbiol.">
        <title>The Global Catalogue of Microorganisms (GCM) 10K type strain sequencing project: providing services to taxonomists for standard genome sequencing and annotation.</title>
        <authorList>
            <consortium name="The Broad Institute Genomics Platform"/>
            <consortium name="The Broad Institute Genome Sequencing Center for Infectious Disease"/>
            <person name="Wu L."/>
            <person name="Ma J."/>
        </authorList>
    </citation>
    <scope>NUCLEOTIDE SEQUENCE [LARGE SCALE GENOMIC DNA]</scope>
    <source>
        <strain evidence="1 2">JCM 13595</strain>
    </source>
</reference>
<keyword evidence="2" id="KW-1185">Reference proteome</keyword>
<dbReference type="Proteomes" id="UP001501461">
    <property type="component" value="Unassembled WGS sequence"/>
</dbReference>
<gene>
    <name evidence="1" type="ORF">GCM10009720_16480</name>
</gene>
<organism evidence="1 2">
    <name type="scientific">Yaniella flava</name>
    <dbReference type="NCBI Taxonomy" id="287930"/>
    <lineage>
        <taxon>Bacteria</taxon>
        <taxon>Bacillati</taxon>
        <taxon>Actinomycetota</taxon>
        <taxon>Actinomycetes</taxon>
        <taxon>Micrococcales</taxon>
        <taxon>Micrococcaceae</taxon>
        <taxon>Yaniella</taxon>
    </lineage>
</organism>
<dbReference type="EMBL" id="BAAAMN010000028">
    <property type="protein sequence ID" value="GAA2036577.1"/>
    <property type="molecule type" value="Genomic_DNA"/>
</dbReference>